<dbReference type="CDD" id="cd23763">
    <property type="entry name" value="ASKHA_ATPase_ROK"/>
    <property type="match status" value="1"/>
</dbReference>
<sequence length="329" mass="33765">MSRAGFVYRWLVSATPLALAVDFGGTKVEAALVDADGVLLPGSRHRLPTGRTATVADLEASVGGVVRDAFAALPDGAEIVGVGIGCAGPIDRRRGLVSPLNVPDWRDYPLRDFIGSVAASAGLHVPVTLEMDGVAITMAEHWVGAAQGVDNVMGMVVSTGIGGGLIVDGRVITGPTGNAGHIGHVEVGDIRGEDTFGAPYALEAIASGPHTVAWARRQGFTGGTGEELAAAYAAGDEVAVAAITRTGRAVGHAIASATALLDLELVAIGGGFSHSTPDLFTHMREVIEAHYFPFVRKVRIVPSALSSEGPLIGAAALIHRSELLPANPR</sequence>
<dbReference type="PANTHER" id="PTHR18964:SF169">
    <property type="entry name" value="N-ACETYLMANNOSAMINE KINASE"/>
    <property type="match status" value="1"/>
</dbReference>
<name>A0A7G6Y8F7_9MICO</name>
<dbReference type="EMBL" id="CP043641">
    <property type="protein sequence ID" value="QNE34772.1"/>
    <property type="molecule type" value="Genomic_DNA"/>
</dbReference>
<gene>
    <name evidence="2" type="ORF">F1C12_06310</name>
</gene>
<dbReference type="PROSITE" id="PS01125">
    <property type="entry name" value="ROK"/>
    <property type="match status" value="1"/>
</dbReference>
<organism evidence="2 3">
    <name type="scientific">Leifsonia shinshuensis</name>
    <dbReference type="NCBI Taxonomy" id="150026"/>
    <lineage>
        <taxon>Bacteria</taxon>
        <taxon>Bacillati</taxon>
        <taxon>Actinomycetota</taxon>
        <taxon>Actinomycetes</taxon>
        <taxon>Micrococcales</taxon>
        <taxon>Microbacteriaceae</taxon>
        <taxon>Leifsonia</taxon>
    </lineage>
</organism>
<reference evidence="3" key="1">
    <citation type="submission" date="2019-09" db="EMBL/GenBank/DDBJ databases">
        <title>Antimicrobial potential of Antarctic Bacteria.</title>
        <authorList>
            <person name="Benaud N."/>
            <person name="Edwards R.J."/>
            <person name="Ferrari B.C."/>
        </authorList>
    </citation>
    <scope>NUCLEOTIDE SEQUENCE [LARGE SCALE GENOMIC DNA]</scope>
    <source>
        <strain evidence="3">INR9</strain>
    </source>
</reference>
<dbReference type="AlphaFoldDB" id="A0A7G6Y8F7"/>
<dbReference type="Pfam" id="PF00480">
    <property type="entry name" value="ROK"/>
    <property type="match status" value="1"/>
</dbReference>
<comment type="similarity">
    <text evidence="1">Belongs to the ROK (NagC/XylR) family.</text>
</comment>
<dbReference type="Proteomes" id="UP000515511">
    <property type="component" value="Chromosome"/>
</dbReference>
<dbReference type="Gene3D" id="3.30.420.40">
    <property type="match status" value="2"/>
</dbReference>
<proteinExistence type="inferred from homology"/>
<protein>
    <submittedName>
        <fullName evidence="2">ROK family protein</fullName>
    </submittedName>
</protein>
<evidence type="ECO:0000313" key="2">
    <source>
        <dbReference type="EMBL" id="QNE34772.1"/>
    </source>
</evidence>
<evidence type="ECO:0000256" key="1">
    <source>
        <dbReference type="ARBA" id="ARBA00006479"/>
    </source>
</evidence>
<dbReference type="InterPro" id="IPR043129">
    <property type="entry name" value="ATPase_NBD"/>
</dbReference>
<dbReference type="PANTHER" id="PTHR18964">
    <property type="entry name" value="ROK (REPRESSOR, ORF, KINASE) FAMILY"/>
    <property type="match status" value="1"/>
</dbReference>
<dbReference type="InterPro" id="IPR000600">
    <property type="entry name" value="ROK"/>
</dbReference>
<dbReference type="SUPFAM" id="SSF53067">
    <property type="entry name" value="Actin-like ATPase domain"/>
    <property type="match status" value="1"/>
</dbReference>
<dbReference type="InterPro" id="IPR049874">
    <property type="entry name" value="ROK_cs"/>
</dbReference>
<dbReference type="KEGG" id="lse:F1C12_06310"/>
<evidence type="ECO:0000313" key="3">
    <source>
        <dbReference type="Proteomes" id="UP000515511"/>
    </source>
</evidence>
<accession>A0A7G6Y8F7</accession>